<proteinExistence type="predicted"/>
<dbReference type="EMBL" id="JANBPG010000002">
    <property type="protein sequence ID" value="KAJ1902350.1"/>
    <property type="molecule type" value="Genomic_DNA"/>
</dbReference>
<gene>
    <name evidence="1" type="primary">ERG24</name>
    <name evidence="1" type="ORF">LPJ66_000110</name>
</gene>
<sequence>MASKVAPKAATGPLNPKTVHREFFGFPGSVVIIATTTIVLYTWNFSCNVKDGCELPLTAERWAHIFAGAMNYQNYLSLEAFKYYVMWWTWLAALYFIIPATNIQGVVLRDGQRLSYLMNGFSSLLVTTLVTLAVYMKAGTEPFLWIADHFFELAVASWIFATSLALFVYIYSFRHSYVERPGKPTVMLGLAGNSGNPVYDFFIGRELNPRIGSLDVKVFCELRPGIMGWILLNVCFAIKQYKDQGSVSVSMWLAIVPQIWYCIETLIFEDKVLTTMDVTTDGFGWMLSFGDLTWVPFMYTVQARYLSFTPVTLSTPYAAFLAGMATCSYLVFRLSNNEKNAFRTNPNDPKVQHLKYITTESGSRLLISGWWGAARHINYTGDWMLGLAQCLATGMNTPMTYFFSGYFLVLLVHRNYRDEHKCHEKYKKDWDKYCEIVPYMFIPYVI</sequence>
<reference evidence="1" key="1">
    <citation type="submission" date="2022-07" db="EMBL/GenBank/DDBJ databases">
        <title>Phylogenomic reconstructions and comparative analyses of Kickxellomycotina fungi.</title>
        <authorList>
            <person name="Reynolds N.K."/>
            <person name="Stajich J.E."/>
            <person name="Barry K."/>
            <person name="Grigoriev I.V."/>
            <person name="Crous P."/>
            <person name="Smith M.E."/>
        </authorList>
    </citation>
    <scope>NUCLEOTIDE SEQUENCE</scope>
    <source>
        <strain evidence="1">Benny 63K</strain>
    </source>
</reference>
<dbReference type="EC" id="1.3.1.70" evidence="1"/>
<evidence type="ECO:0000313" key="2">
    <source>
        <dbReference type="Proteomes" id="UP001150581"/>
    </source>
</evidence>
<name>A0ACC1IX20_9FUNG</name>
<organism evidence="1 2">
    <name type="scientific">Kickxella alabastrina</name>
    <dbReference type="NCBI Taxonomy" id="61397"/>
    <lineage>
        <taxon>Eukaryota</taxon>
        <taxon>Fungi</taxon>
        <taxon>Fungi incertae sedis</taxon>
        <taxon>Zoopagomycota</taxon>
        <taxon>Kickxellomycotina</taxon>
        <taxon>Kickxellomycetes</taxon>
        <taxon>Kickxellales</taxon>
        <taxon>Kickxellaceae</taxon>
        <taxon>Kickxella</taxon>
    </lineage>
</organism>
<protein>
    <submittedName>
        <fullName evidence="1">Erg24, C-14 sterol reductase</fullName>
        <ecNumber evidence="1">1.3.1.70</ecNumber>
    </submittedName>
</protein>
<dbReference type="Proteomes" id="UP001150581">
    <property type="component" value="Unassembled WGS sequence"/>
</dbReference>
<evidence type="ECO:0000313" key="1">
    <source>
        <dbReference type="EMBL" id="KAJ1902350.1"/>
    </source>
</evidence>
<comment type="caution">
    <text evidence="1">The sequence shown here is derived from an EMBL/GenBank/DDBJ whole genome shotgun (WGS) entry which is preliminary data.</text>
</comment>
<keyword evidence="1" id="KW-0560">Oxidoreductase</keyword>
<accession>A0ACC1IX20</accession>
<keyword evidence="2" id="KW-1185">Reference proteome</keyword>